<evidence type="ECO:0000313" key="2">
    <source>
        <dbReference type="Proteomes" id="UP000287394"/>
    </source>
</evidence>
<dbReference type="PROSITE" id="PS51257">
    <property type="entry name" value="PROKAR_LIPOPROTEIN"/>
    <property type="match status" value="1"/>
</dbReference>
<accession>A0A402D0M0</accession>
<protein>
    <submittedName>
        <fullName evidence="1">Uncharacterized protein</fullName>
    </submittedName>
</protein>
<keyword evidence="2" id="KW-1185">Reference proteome</keyword>
<dbReference type="RefSeq" id="WP_119323083.1">
    <property type="nucleotide sequence ID" value="NZ_AP025739.1"/>
</dbReference>
<proteinExistence type="predicted"/>
<dbReference type="EMBL" id="AP025739">
    <property type="protein sequence ID" value="BDI33586.1"/>
    <property type="molecule type" value="Genomic_DNA"/>
</dbReference>
<sequence>MKNHLISYAAALTLTACALAAAAPAQAGTQHVTVTTGALNGAGTYYVEFTLTDGSGLGDGNSFAGVSNFSVNGGSLGAVLPPTTGDVTGSLGAGHTLGLTDSNAGSGGLADFAQGFTITNPSATLGFDLTLTDTSVDPVTPDGFTFQLLDGSFNPIATTGPTGTELVGADFTSISPGATGYSSNGVYSPPIIATISPVVSATVPEPSAYAALALGALTLGGVMLRGRRRARVA</sequence>
<dbReference type="NCBIfam" id="NF038129">
    <property type="entry name" value="PEP_NF038129"/>
    <property type="match status" value="1"/>
</dbReference>
<gene>
    <name evidence="1" type="ORF">CCAX7_56370</name>
</gene>
<dbReference type="InterPro" id="IPR013424">
    <property type="entry name" value="Ice-binding_C"/>
</dbReference>
<dbReference type="Proteomes" id="UP000287394">
    <property type="component" value="Chromosome"/>
</dbReference>
<dbReference type="NCBIfam" id="TIGR02595">
    <property type="entry name" value="PEP_CTERM"/>
    <property type="match status" value="1"/>
</dbReference>
<dbReference type="KEGG" id="ccot:CCAX7_56370"/>
<name>A0A402D0M0_9BACT</name>
<dbReference type="AlphaFoldDB" id="A0A402D0M0"/>
<organism evidence="1 2">
    <name type="scientific">Capsulimonas corticalis</name>
    <dbReference type="NCBI Taxonomy" id="2219043"/>
    <lineage>
        <taxon>Bacteria</taxon>
        <taxon>Bacillati</taxon>
        <taxon>Armatimonadota</taxon>
        <taxon>Armatimonadia</taxon>
        <taxon>Capsulimonadales</taxon>
        <taxon>Capsulimonadaceae</taxon>
        <taxon>Capsulimonas</taxon>
    </lineage>
</organism>
<reference evidence="1 2" key="1">
    <citation type="journal article" date="2019" name="Int. J. Syst. Evol. Microbiol.">
        <title>Capsulimonas corticalis gen. nov., sp. nov., an aerobic capsulated bacterium, of a novel bacterial order, Capsulimonadales ord. nov., of the class Armatimonadia of the phylum Armatimonadetes.</title>
        <authorList>
            <person name="Li J."/>
            <person name="Kudo C."/>
            <person name="Tonouchi A."/>
        </authorList>
    </citation>
    <scope>NUCLEOTIDE SEQUENCE [LARGE SCALE GENOMIC DNA]</scope>
    <source>
        <strain evidence="1 2">AX-7</strain>
    </source>
</reference>
<evidence type="ECO:0000313" key="1">
    <source>
        <dbReference type="EMBL" id="BDI33586.1"/>
    </source>
</evidence>